<dbReference type="OrthoDB" id="7390251at2"/>
<dbReference type="Proteomes" id="UP000431922">
    <property type="component" value="Unassembled WGS sequence"/>
</dbReference>
<evidence type="ECO:0000313" key="1">
    <source>
        <dbReference type="EMBL" id="MXP43538.1"/>
    </source>
</evidence>
<dbReference type="RefSeq" id="WP_160755130.1">
    <property type="nucleotide sequence ID" value="NZ_WTYL01000001.1"/>
</dbReference>
<dbReference type="AlphaFoldDB" id="A0A845AZY9"/>
<reference evidence="1 2" key="1">
    <citation type="submission" date="2019-12" db="EMBL/GenBank/DDBJ databases">
        <title>Genomic-based taxomic classification of the family Erythrobacteraceae.</title>
        <authorList>
            <person name="Xu L."/>
        </authorList>
    </citation>
    <scope>NUCLEOTIDE SEQUENCE [LARGE SCALE GENOMIC DNA]</scope>
    <source>
        <strain evidence="1 2">KCTC 42453</strain>
    </source>
</reference>
<name>A0A845AZY9_9SPHN</name>
<comment type="caution">
    <text evidence="1">The sequence shown here is derived from an EMBL/GenBank/DDBJ whole genome shotgun (WGS) entry which is preliminary data.</text>
</comment>
<organism evidence="1 2">
    <name type="scientific">Allopontixanthobacter sediminis</name>
    <dbReference type="NCBI Taxonomy" id="1689985"/>
    <lineage>
        <taxon>Bacteria</taxon>
        <taxon>Pseudomonadati</taxon>
        <taxon>Pseudomonadota</taxon>
        <taxon>Alphaproteobacteria</taxon>
        <taxon>Sphingomonadales</taxon>
        <taxon>Erythrobacteraceae</taxon>
        <taxon>Allopontixanthobacter</taxon>
    </lineage>
</organism>
<gene>
    <name evidence="1" type="ORF">GRI65_03585</name>
</gene>
<dbReference type="EMBL" id="WTYL01000001">
    <property type="protein sequence ID" value="MXP43538.1"/>
    <property type="molecule type" value="Genomic_DNA"/>
</dbReference>
<evidence type="ECO:0000313" key="2">
    <source>
        <dbReference type="Proteomes" id="UP000431922"/>
    </source>
</evidence>
<keyword evidence="2" id="KW-1185">Reference proteome</keyword>
<proteinExistence type="predicted"/>
<accession>A0A845AZY9</accession>
<sequence length="321" mass="34421">MIDRPVSPPDEAPVEALLREALEQGDAVLDTVAPILGHLLANDDDTLFSDAIVARVRGIVLHIAWQLLVKQGESAGAEDPDAFAREHRDALAASFAGYPALLTHCHALAVEWDLAVRLEQLGAIDPVLSPLLQALVSSDDEDTAASAMTVLASQARFIQHQRRMELPVHELPGELFHEVLVHWRNHMEDFQMGSAVAAAERQLRASFDESGGRLGLLSRLVSGIGSGVMAALSIHHAGAAAFISALALASDQDRDIAALSTNEGQMARLALTLRAAGMEAKAIEEQFFHIHPDVTLPDVFSLLRAERAAAILAARYRGTAG</sequence>
<protein>
    <submittedName>
        <fullName evidence="1">Uncharacterized protein</fullName>
    </submittedName>
</protein>